<dbReference type="Pfam" id="PF12852">
    <property type="entry name" value="Cupin_6"/>
    <property type="match status" value="1"/>
</dbReference>
<dbReference type="AlphaFoldDB" id="F5XRN6"/>
<name>F5XRN6_MICPN</name>
<dbReference type="SUPFAM" id="SSF46689">
    <property type="entry name" value="Homeodomain-like"/>
    <property type="match status" value="2"/>
</dbReference>
<dbReference type="InterPro" id="IPR018060">
    <property type="entry name" value="HTH_AraC"/>
</dbReference>
<dbReference type="InterPro" id="IPR032783">
    <property type="entry name" value="AraC_lig"/>
</dbReference>
<gene>
    <name evidence="5" type="ordered locus">MLP_40850</name>
</gene>
<sequence length="302" mass="33325">MLDELHQIVSNSYHFVWQAVAVTSLDRLTPLLERFRVHTHLFHAGPLCGVTTFAARPGRGFLHVLRRGELEMTYRVAGGGPSRARIDRPSLLFYPRPLEHAFHNAPTPDSDFACAALDFDGGTTHPLVRTLPPVIVLPLAEVDTLTPALELLFAEIDQVGCGRTVIADRLFEVVLIQLFRWMLEHPDELALPTGLLTGLGDEQLARALVAIHEAPGRPWTLAALAREAAMSRSSFAARFKQLVGQPPAEYLTCWRITVAQQRLRDGDSVARTAVELGYANPPAFSRAFAKRVGCSPRAWLAS</sequence>
<protein>
    <submittedName>
        <fullName evidence="5">Putative AraC family transcriptional regulator</fullName>
    </submittedName>
</protein>
<keyword evidence="1" id="KW-0805">Transcription regulation</keyword>
<keyword evidence="6" id="KW-1185">Reference proteome</keyword>
<proteinExistence type="predicted"/>
<accession>F5XRN6</accession>
<evidence type="ECO:0000256" key="1">
    <source>
        <dbReference type="ARBA" id="ARBA00023015"/>
    </source>
</evidence>
<dbReference type="Proteomes" id="UP000007947">
    <property type="component" value="Chromosome"/>
</dbReference>
<dbReference type="SMART" id="SM00342">
    <property type="entry name" value="HTH_ARAC"/>
    <property type="match status" value="1"/>
</dbReference>
<evidence type="ECO:0000313" key="5">
    <source>
        <dbReference type="EMBL" id="BAK37099.1"/>
    </source>
</evidence>
<dbReference type="Pfam" id="PF12833">
    <property type="entry name" value="HTH_18"/>
    <property type="match status" value="1"/>
</dbReference>
<evidence type="ECO:0000313" key="6">
    <source>
        <dbReference type="Proteomes" id="UP000007947"/>
    </source>
</evidence>
<reference evidence="5 6" key="1">
    <citation type="submission" date="2011-05" db="EMBL/GenBank/DDBJ databases">
        <title>Whole genome sequence of Microlunatus phosphovorus NM-1.</title>
        <authorList>
            <person name="Hosoyama A."/>
            <person name="Sasaki K."/>
            <person name="Harada T."/>
            <person name="Igarashi R."/>
            <person name="Kawakoshi A."/>
            <person name="Sasagawa M."/>
            <person name="Fukada J."/>
            <person name="Nakamura S."/>
            <person name="Katano Y."/>
            <person name="Hanada S."/>
            <person name="Kamagata Y."/>
            <person name="Nakamura N."/>
            <person name="Yamazaki S."/>
            <person name="Fujita N."/>
        </authorList>
    </citation>
    <scope>NUCLEOTIDE SEQUENCE [LARGE SCALE GENOMIC DNA]</scope>
    <source>
        <strain evidence="6">ATCC 700054 / DSM 10555 / JCM 9379 / NBRC 101784 / NCIMB 13414 / VKM Ac-1990 / NM-1</strain>
    </source>
</reference>
<dbReference type="InterPro" id="IPR018062">
    <property type="entry name" value="HTH_AraC-typ_CS"/>
</dbReference>
<dbReference type="InterPro" id="IPR009057">
    <property type="entry name" value="Homeodomain-like_sf"/>
</dbReference>
<dbReference type="GO" id="GO:0003700">
    <property type="term" value="F:DNA-binding transcription factor activity"/>
    <property type="evidence" value="ECO:0007669"/>
    <property type="project" value="InterPro"/>
</dbReference>
<evidence type="ECO:0000256" key="3">
    <source>
        <dbReference type="ARBA" id="ARBA00023163"/>
    </source>
</evidence>
<dbReference type="GO" id="GO:0043565">
    <property type="term" value="F:sequence-specific DNA binding"/>
    <property type="evidence" value="ECO:0007669"/>
    <property type="project" value="InterPro"/>
</dbReference>
<feature type="domain" description="HTH araC/xylS-type" evidence="4">
    <location>
        <begin position="205"/>
        <end position="302"/>
    </location>
</feature>
<dbReference type="HOGENOM" id="CLU_000445_81_0_11"/>
<dbReference type="Gene3D" id="1.10.10.60">
    <property type="entry name" value="Homeodomain-like"/>
    <property type="match status" value="1"/>
</dbReference>
<keyword evidence="2" id="KW-0238">DNA-binding</keyword>
<dbReference type="InterPro" id="IPR050204">
    <property type="entry name" value="AraC_XylS_family_regulators"/>
</dbReference>
<dbReference type="PROSITE" id="PS01124">
    <property type="entry name" value="HTH_ARAC_FAMILY_2"/>
    <property type="match status" value="1"/>
</dbReference>
<dbReference type="eggNOG" id="COG2207">
    <property type="taxonomic scope" value="Bacteria"/>
</dbReference>
<dbReference type="KEGG" id="mph:MLP_40850"/>
<dbReference type="PROSITE" id="PS00041">
    <property type="entry name" value="HTH_ARAC_FAMILY_1"/>
    <property type="match status" value="1"/>
</dbReference>
<dbReference type="PANTHER" id="PTHR46796">
    <property type="entry name" value="HTH-TYPE TRANSCRIPTIONAL ACTIVATOR RHAS-RELATED"/>
    <property type="match status" value="1"/>
</dbReference>
<evidence type="ECO:0000259" key="4">
    <source>
        <dbReference type="PROSITE" id="PS01124"/>
    </source>
</evidence>
<keyword evidence="3" id="KW-0804">Transcription</keyword>
<evidence type="ECO:0000256" key="2">
    <source>
        <dbReference type="ARBA" id="ARBA00023125"/>
    </source>
</evidence>
<dbReference type="PANTHER" id="PTHR46796:SF7">
    <property type="entry name" value="ARAC FAMILY TRANSCRIPTIONAL REGULATOR"/>
    <property type="match status" value="1"/>
</dbReference>
<dbReference type="STRING" id="1032480.MLP_40850"/>
<dbReference type="EMBL" id="AP012204">
    <property type="protein sequence ID" value="BAK37099.1"/>
    <property type="molecule type" value="Genomic_DNA"/>
</dbReference>
<organism evidence="5 6">
    <name type="scientific">Microlunatus phosphovorus (strain ATCC 700054 / DSM 10555 / JCM 9379 / NBRC 101784 / NCIMB 13414 / VKM Ac-1990 / NM-1)</name>
    <dbReference type="NCBI Taxonomy" id="1032480"/>
    <lineage>
        <taxon>Bacteria</taxon>
        <taxon>Bacillati</taxon>
        <taxon>Actinomycetota</taxon>
        <taxon>Actinomycetes</taxon>
        <taxon>Propionibacteriales</taxon>
        <taxon>Propionibacteriaceae</taxon>
        <taxon>Microlunatus</taxon>
    </lineage>
</organism>